<name>A0A803LXQ9_CHEQI</name>
<evidence type="ECO:0000256" key="1">
    <source>
        <dbReference type="ARBA" id="ARBA00034773"/>
    </source>
</evidence>
<dbReference type="Pfam" id="PF04520">
    <property type="entry name" value="Senescence_reg"/>
    <property type="match status" value="2"/>
</dbReference>
<comment type="similarity">
    <text evidence="1">Belongs to the senescence regulator S40 family.</text>
</comment>
<dbReference type="Gramene" id="AUR62020260-RA">
    <property type="protein sequence ID" value="AUR62020260-RA:cds"/>
    <property type="gene ID" value="AUR62020260"/>
</dbReference>
<evidence type="ECO:0000313" key="4">
    <source>
        <dbReference type="Proteomes" id="UP000596660"/>
    </source>
</evidence>
<organism evidence="3 4">
    <name type="scientific">Chenopodium quinoa</name>
    <name type="common">Quinoa</name>
    <dbReference type="NCBI Taxonomy" id="63459"/>
    <lineage>
        <taxon>Eukaryota</taxon>
        <taxon>Viridiplantae</taxon>
        <taxon>Streptophyta</taxon>
        <taxon>Embryophyta</taxon>
        <taxon>Tracheophyta</taxon>
        <taxon>Spermatophyta</taxon>
        <taxon>Magnoliopsida</taxon>
        <taxon>eudicotyledons</taxon>
        <taxon>Gunneridae</taxon>
        <taxon>Pentapetalae</taxon>
        <taxon>Caryophyllales</taxon>
        <taxon>Chenopodiaceae</taxon>
        <taxon>Chenopodioideae</taxon>
        <taxon>Atripliceae</taxon>
        <taxon>Chenopodium</taxon>
    </lineage>
</organism>
<sequence>MDSRHRRQLSSDRFMNTLKIIPPSSIDAGDELSEDDVFFTGANFQNPPSTSSTPPPLHHRRHHKSYNSEAFGILAALPESGDEIRPVLNHKPLISPPPPPSSSRMIPNLPRPSIDRQIFSLPEKYHQSAPLNVPMRPLLKNSWRAGRTLKGRDLRQVRNAVFRQTVLVSAACPVPVSSFQIGLGNGSILMFESVHEGQIYQLKLFVTRITQRNLLSVRFHTWIYMTCVNAEAGMAMLLTSA</sequence>
<dbReference type="PANTHER" id="PTHR33083">
    <property type="entry name" value="EXPRESSED PROTEIN"/>
    <property type="match status" value="1"/>
</dbReference>
<feature type="region of interest" description="Disordered" evidence="2">
    <location>
        <begin position="39"/>
        <end position="62"/>
    </location>
</feature>
<proteinExistence type="inferred from homology"/>
<dbReference type="Proteomes" id="UP000596660">
    <property type="component" value="Unplaced"/>
</dbReference>
<dbReference type="InterPro" id="IPR007608">
    <property type="entry name" value="Senescence_reg_S40"/>
</dbReference>
<reference evidence="3" key="2">
    <citation type="submission" date="2021-03" db="UniProtKB">
        <authorList>
            <consortium name="EnsemblPlants"/>
        </authorList>
    </citation>
    <scope>IDENTIFICATION</scope>
</reference>
<evidence type="ECO:0000313" key="3">
    <source>
        <dbReference type="EnsemblPlants" id="AUR62020260-RA:cds"/>
    </source>
</evidence>
<dbReference type="OMA" id="SHHKHFG"/>
<dbReference type="AlphaFoldDB" id="A0A803LXQ9"/>
<dbReference type="PANTHER" id="PTHR33083:SF50">
    <property type="entry name" value="PROTEIN S40-7"/>
    <property type="match status" value="1"/>
</dbReference>
<dbReference type="EnsemblPlants" id="AUR62020260-RA">
    <property type="protein sequence ID" value="AUR62020260-RA:cds"/>
    <property type="gene ID" value="AUR62020260"/>
</dbReference>
<reference evidence="3" key="1">
    <citation type="journal article" date="2017" name="Nature">
        <title>The genome of Chenopodium quinoa.</title>
        <authorList>
            <person name="Jarvis D.E."/>
            <person name="Ho Y.S."/>
            <person name="Lightfoot D.J."/>
            <person name="Schmoeckel S.M."/>
            <person name="Li B."/>
            <person name="Borm T.J.A."/>
            <person name="Ohyanagi H."/>
            <person name="Mineta K."/>
            <person name="Michell C.T."/>
            <person name="Saber N."/>
            <person name="Kharbatia N.M."/>
            <person name="Rupper R.R."/>
            <person name="Sharp A.R."/>
            <person name="Dally N."/>
            <person name="Boughton B.A."/>
            <person name="Woo Y.H."/>
            <person name="Gao G."/>
            <person name="Schijlen E.G.W.M."/>
            <person name="Guo X."/>
            <person name="Momin A.A."/>
            <person name="Negrao S."/>
            <person name="Al-Babili S."/>
            <person name="Gehring C."/>
            <person name="Roessner U."/>
            <person name="Jung C."/>
            <person name="Murphy K."/>
            <person name="Arold S.T."/>
            <person name="Gojobori T."/>
            <person name="van der Linden C.G."/>
            <person name="van Loo E.N."/>
            <person name="Jellen E.N."/>
            <person name="Maughan P.J."/>
            <person name="Tester M."/>
        </authorList>
    </citation>
    <scope>NUCLEOTIDE SEQUENCE [LARGE SCALE GENOMIC DNA]</scope>
    <source>
        <strain evidence="3">cv. PI 614886</strain>
    </source>
</reference>
<keyword evidence="4" id="KW-1185">Reference proteome</keyword>
<protein>
    <submittedName>
        <fullName evidence="3">Uncharacterized protein</fullName>
    </submittedName>
</protein>
<accession>A0A803LXQ9</accession>
<evidence type="ECO:0000256" key="2">
    <source>
        <dbReference type="SAM" id="MobiDB-lite"/>
    </source>
</evidence>
<dbReference type="GO" id="GO:0010150">
    <property type="term" value="P:leaf senescence"/>
    <property type="evidence" value="ECO:0007669"/>
    <property type="project" value="UniProtKB-ARBA"/>
</dbReference>